<evidence type="ECO:0000313" key="1">
    <source>
        <dbReference type="EMBL" id="OKL45016.1"/>
    </source>
</evidence>
<sequence>MMRFLRAALRGVRNELRGDGIGWVGLNSASGFTSPSHKTPSGKTVNATTSLEVSAAFDCVRKTAQVVSSLPLKFYRKAAAKREEIEDDLSDILTTSPNPEQTGVEFWEGMTAHMVLRGNAYAERLMIGNRLVGLKPLLDVEPKRTADGSFEYAVRDRGKLETLPAGKVFHLRGFGPGDGIGLSAIRYGAGSIGAALAADETASRVFSNAMMASGVLSSEQTLNADQRASLQDLLTRYAGSSRAGKMLVLEAGLKFYQLQMNPEDAQLLETRRFNVEDVCRWFGTPPIVIGHAGQGQTMWGTGVEHIMLSWLSLGINPLLTRIEARILKDLVPVEKRRTHYAEFTREAMLRMDSKAMGDFLLKMRMGGFMSGDEGRDKLNLPRRGGKNDELVVQTSMGLVDMLGKEDT</sequence>
<evidence type="ECO:0000313" key="2">
    <source>
        <dbReference type="Proteomes" id="UP000185783"/>
    </source>
</evidence>
<dbReference type="InterPro" id="IPR006944">
    <property type="entry name" value="Phage/GTA_portal"/>
</dbReference>
<dbReference type="Pfam" id="PF04860">
    <property type="entry name" value="Phage_portal"/>
    <property type="match status" value="1"/>
</dbReference>
<dbReference type="Proteomes" id="UP000185783">
    <property type="component" value="Unassembled WGS sequence"/>
</dbReference>
<gene>
    <name evidence="1" type="ORF">A3843_05375</name>
</gene>
<comment type="caution">
    <text evidence="1">The sequence shown here is derived from an EMBL/GenBank/DDBJ whole genome shotgun (WGS) entry which is preliminary data.</text>
</comment>
<proteinExistence type="predicted"/>
<dbReference type="RefSeq" id="WP_051269366.1">
    <property type="nucleotide sequence ID" value="NZ_LVVZ01000008.1"/>
</dbReference>
<dbReference type="AlphaFoldDB" id="A0A1U7JJU1"/>
<organism evidence="1 2">
    <name type="scientific">Pseudovibrio exalbescens</name>
    <dbReference type="NCBI Taxonomy" id="197461"/>
    <lineage>
        <taxon>Bacteria</taxon>
        <taxon>Pseudomonadati</taxon>
        <taxon>Pseudomonadota</taxon>
        <taxon>Alphaproteobacteria</taxon>
        <taxon>Hyphomicrobiales</taxon>
        <taxon>Stappiaceae</taxon>
        <taxon>Pseudovibrio</taxon>
    </lineage>
</organism>
<dbReference type="NCBIfam" id="TIGR01537">
    <property type="entry name" value="portal_HK97"/>
    <property type="match status" value="1"/>
</dbReference>
<dbReference type="EMBL" id="LVVZ01000008">
    <property type="protein sequence ID" value="OKL45016.1"/>
    <property type="molecule type" value="Genomic_DNA"/>
</dbReference>
<accession>A0A1U7JJU1</accession>
<keyword evidence="2" id="KW-1185">Reference proteome</keyword>
<protein>
    <submittedName>
        <fullName evidence="1">Portal protein</fullName>
    </submittedName>
</protein>
<name>A0A1U7JJU1_9HYPH</name>
<dbReference type="STRING" id="197461.A3843_05375"/>
<dbReference type="InterPro" id="IPR006427">
    <property type="entry name" value="Portal_HK97"/>
</dbReference>
<reference evidence="1 2" key="1">
    <citation type="submission" date="2016-03" db="EMBL/GenBank/DDBJ databases">
        <title>Genome sequence of Nesiotobacter sp. nov., a moderately halophilic alphaproteobacterium isolated from the Yellow Sea, China.</title>
        <authorList>
            <person name="Zhang G."/>
            <person name="Zhang R."/>
        </authorList>
    </citation>
    <scope>NUCLEOTIDE SEQUENCE [LARGE SCALE GENOMIC DNA]</scope>
    <source>
        <strain evidence="1 2">WB1-6</strain>
    </source>
</reference>